<dbReference type="OrthoDB" id="7730284at2759"/>
<name>A0A6J2U7K1_DROLE</name>
<proteinExistence type="predicted"/>
<evidence type="ECO:0000313" key="3">
    <source>
        <dbReference type="Proteomes" id="UP000504634"/>
    </source>
</evidence>
<protein>
    <submittedName>
        <fullName evidence="4">Uncharacterized protein LOC115631627</fullName>
    </submittedName>
</protein>
<feature type="chain" id="PRO_5027085258" evidence="1">
    <location>
        <begin position="26"/>
        <end position="552"/>
    </location>
</feature>
<dbReference type="Pfam" id="PF05444">
    <property type="entry name" value="DUF753"/>
    <property type="match status" value="2"/>
</dbReference>
<dbReference type="Proteomes" id="UP000504634">
    <property type="component" value="Unplaced"/>
</dbReference>
<feature type="signal peptide" evidence="1">
    <location>
        <begin position="1"/>
        <end position="25"/>
    </location>
</feature>
<reference evidence="4" key="1">
    <citation type="submission" date="2025-08" db="UniProtKB">
        <authorList>
            <consortium name="RefSeq"/>
        </authorList>
    </citation>
    <scope>IDENTIFICATION</scope>
    <source>
        <strain evidence="4">11010-0011.00</strain>
        <tissue evidence="4">Whole body</tissue>
    </source>
</reference>
<dbReference type="RefSeq" id="XP_030384294.1">
    <property type="nucleotide sequence ID" value="XM_030528434.1"/>
</dbReference>
<dbReference type="PANTHER" id="PTHR21721">
    <property type="entry name" value="GH09876P-RELATED"/>
    <property type="match status" value="1"/>
</dbReference>
<dbReference type="GeneID" id="115631627"/>
<keyword evidence="3" id="KW-1185">Reference proteome</keyword>
<dbReference type="InterPro" id="IPR008472">
    <property type="entry name" value="DUF753"/>
</dbReference>
<evidence type="ECO:0000313" key="4">
    <source>
        <dbReference type="RefSeq" id="XP_030384294.1"/>
    </source>
</evidence>
<feature type="domain" description="DUF753" evidence="2">
    <location>
        <begin position="104"/>
        <end position="168"/>
    </location>
</feature>
<keyword evidence="1" id="KW-0732">Signal</keyword>
<gene>
    <name evidence="4" type="primary">LOC115631627</name>
</gene>
<dbReference type="AlphaFoldDB" id="A0A6J2U7K1"/>
<dbReference type="PANTHER" id="PTHR21721:SF27">
    <property type="entry name" value="GH09876P"/>
    <property type="match status" value="1"/>
</dbReference>
<organism evidence="3 4">
    <name type="scientific">Drosophila lebanonensis</name>
    <name type="common">Fruit fly</name>
    <name type="synonym">Scaptodrosophila lebanonensis</name>
    <dbReference type="NCBI Taxonomy" id="7225"/>
    <lineage>
        <taxon>Eukaryota</taxon>
        <taxon>Metazoa</taxon>
        <taxon>Ecdysozoa</taxon>
        <taxon>Arthropoda</taxon>
        <taxon>Hexapoda</taxon>
        <taxon>Insecta</taxon>
        <taxon>Pterygota</taxon>
        <taxon>Neoptera</taxon>
        <taxon>Endopterygota</taxon>
        <taxon>Diptera</taxon>
        <taxon>Brachycera</taxon>
        <taxon>Muscomorpha</taxon>
        <taxon>Ephydroidea</taxon>
        <taxon>Drosophilidae</taxon>
        <taxon>Scaptodrosophila</taxon>
    </lineage>
</organism>
<evidence type="ECO:0000259" key="2">
    <source>
        <dbReference type="Pfam" id="PF05444"/>
    </source>
</evidence>
<accession>A0A6J2U7K1</accession>
<feature type="domain" description="DUF753" evidence="2">
    <location>
        <begin position="339"/>
        <end position="412"/>
    </location>
</feature>
<evidence type="ECO:0000256" key="1">
    <source>
        <dbReference type="SAM" id="SignalP"/>
    </source>
</evidence>
<sequence length="552" mass="60027">MAAIRLPQLLQLLHFLLISWPSCSAIICYHCDSIALEDCAMTLGEVGVLPYVDCTSELTCAMSIVDSITYRGCGGDTPTTGATYKKICSSNLCNAGVYPPGRLKCHHCAGDSCVAEPAGKPHPCRHHHEEDECYTEVLSSQEAYRGCRSDTNHTIAGATEYCDINGCNDLKAASSLRCARCDSQEGRGCKMDLFHINGGKCNISLYDQCEMEVLLAGEGQSCFTYRRLNRVVRGCTTELPADIDLDGSQIVECDSDNCNLGCTAQQRCLTCDSASNELCLSNATAVASSVCGSAESSSCFACEYADWSVRRGCGAPPSDAPRCYQCDEGDGCNAQPLTRCYECSSLDEAGASCANWERPVGIFIEECQMPAAPCLMASYENGTTLRGCQRSDFNCSMNGLLSCRSCEGSFCNKGAFPEKRLWCHQCVGGADCAVISGDPRPCDVPANEPLETTMACLEYYDGDRDQPVRGCRTNSQLYYECLFRSDKSTGCKLCRTNGCNDSPLMLQQTSKKLQEQAMDFLGFVSGRSTANKLATFPHFCYYICLIYHIISI</sequence>